<accession>A0A2N5VSH5</accession>
<name>A0A2N5VSH5_9BASI</name>
<dbReference type="AlphaFoldDB" id="A0A2N5VSH5"/>
<evidence type="ECO:0000313" key="3">
    <source>
        <dbReference type="Proteomes" id="UP000235388"/>
    </source>
</evidence>
<keyword evidence="3" id="KW-1185">Reference proteome</keyword>
<dbReference type="EMBL" id="PGCJ01000071">
    <property type="protein sequence ID" value="PLW52912.1"/>
    <property type="molecule type" value="Genomic_DNA"/>
</dbReference>
<gene>
    <name evidence="2" type="ORF">PCANC_05747</name>
</gene>
<evidence type="ECO:0000256" key="1">
    <source>
        <dbReference type="SAM" id="MobiDB-lite"/>
    </source>
</evidence>
<dbReference type="OrthoDB" id="10613583at2759"/>
<dbReference type="Proteomes" id="UP000235388">
    <property type="component" value="Unassembled WGS sequence"/>
</dbReference>
<sequence length="323" mass="35959">MDALAITPVCLRVALTMFHQVGYIPLSEDDPLNYLVEQQREAAQGFTPCLCSNCAPREADSIIELAPQITLDNMDEILAGLLAITKDTSIVTMQQKRQAAKAKLFCNLTPEVADILAKHLMRQATPHNLRLLESVCGGEFFPGQIEAINDSITSWMNGDYFLGVLLSRMEHEDFIESEKISHANTQAKQELAELARKEKADQKVLEREIAKKKKQAAMEEAAAVKKAAKDHVAEKKKKQAQEAAEAKSVERAQTALRIAQAESAAMENVTDRALRSRQMAGEREELVKEREREKEKVAKEKVTPGYGSDIGYTQLFSQPLSSF</sequence>
<protein>
    <submittedName>
        <fullName evidence="2">Uncharacterized protein</fullName>
    </submittedName>
</protein>
<proteinExistence type="predicted"/>
<feature type="region of interest" description="Disordered" evidence="1">
    <location>
        <begin position="276"/>
        <end position="303"/>
    </location>
</feature>
<evidence type="ECO:0000313" key="2">
    <source>
        <dbReference type="EMBL" id="PLW52912.1"/>
    </source>
</evidence>
<feature type="compositionally biased region" description="Basic and acidic residues" evidence="1">
    <location>
        <begin position="276"/>
        <end position="302"/>
    </location>
</feature>
<comment type="caution">
    <text evidence="2">The sequence shown here is derived from an EMBL/GenBank/DDBJ whole genome shotgun (WGS) entry which is preliminary data.</text>
</comment>
<reference evidence="2 3" key="1">
    <citation type="submission" date="2017-11" db="EMBL/GenBank/DDBJ databases">
        <title>De novo assembly and phasing of dikaryotic genomes from two isolates of Puccinia coronata f. sp. avenae, the causal agent of oat crown rust.</title>
        <authorList>
            <person name="Miller M.E."/>
            <person name="Zhang Y."/>
            <person name="Omidvar V."/>
            <person name="Sperschneider J."/>
            <person name="Schwessinger B."/>
            <person name="Raley C."/>
            <person name="Palmer J.M."/>
            <person name="Garnica D."/>
            <person name="Upadhyaya N."/>
            <person name="Rathjen J."/>
            <person name="Taylor J.M."/>
            <person name="Park R.F."/>
            <person name="Dodds P.N."/>
            <person name="Hirsch C.D."/>
            <person name="Kianian S.F."/>
            <person name="Figueroa M."/>
        </authorList>
    </citation>
    <scope>NUCLEOTIDE SEQUENCE [LARGE SCALE GENOMIC DNA]</scope>
    <source>
        <strain evidence="2">12NC29</strain>
    </source>
</reference>
<organism evidence="2 3">
    <name type="scientific">Puccinia coronata f. sp. avenae</name>
    <dbReference type="NCBI Taxonomy" id="200324"/>
    <lineage>
        <taxon>Eukaryota</taxon>
        <taxon>Fungi</taxon>
        <taxon>Dikarya</taxon>
        <taxon>Basidiomycota</taxon>
        <taxon>Pucciniomycotina</taxon>
        <taxon>Pucciniomycetes</taxon>
        <taxon>Pucciniales</taxon>
        <taxon>Pucciniaceae</taxon>
        <taxon>Puccinia</taxon>
    </lineage>
</organism>